<organism evidence="2 3">
    <name type="scientific">Lactarius akahatsu</name>
    <dbReference type="NCBI Taxonomy" id="416441"/>
    <lineage>
        <taxon>Eukaryota</taxon>
        <taxon>Fungi</taxon>
        <taxon>Dikarya</taxon>
        <taxon>Basidiomycota</taxon>
        <taxon>Agaricomycotina</taxon>
        <taxon>Agaricomycetes</taxon>
        <taxon>Russulales</taxon>
        <taxon>Russulaceae</taxon>
        <taxon>Lactarius</taxon>
    </lineage>
</organism>
<protein>
    <recommendedName>
        <fullName evidence="4">Protein LCHN</fullName>
    </recommendedName>
</protein>
<dbReference type="PANTHER" id="PTHR28153">
    <property type="entry name" value="PROTEIN, PUTATIVE-RELATED"/>
    <property type="match status" value="1"/>
</dbReference>
<dbReference type="InterPro" id="IPR018626">
    <property type="entry name" value="LCHN/Anr2"/>
</dbReference>
<accession>A0AAD4L4N8</accession>
<dbReference type="Proteomes" id="UP001201163">
    <property type="component" value="Unassembled WGS sequence"/>
</dbReference>
<keyword evidence="3" id="KW-1185">Reference proteome</keyword>
<evidence type="ECO:0008006" key="4">
    <source>
        <dbReference type="Google" id="ProtNLM"/>
    </source>
</evidence>
<dbReference type="EMBL" id="JAKELL010000146">
    <property type="protein sequence ID" value="KAH8980082.1"/>
    <property type="molecule type" value="Genomic_DNA"/>
</dbReference>
<gene>
    <name evidence="2" type="ORF">EDB92DRAFT_2107324</name>
</gene>
<feature type="compositionally biased region" description="Low complexity" evidence="1">
    <location>
        <begin position="412"/>
        <end position="421"/>
    </location>
</feature>
<comment type="caution">
    <text evidence="2">The sequence shown here is derived from an EMBL/GenBank/DDBJ whole genome shotgun (WGS) entry which is preliminary data.</text>
</comment>
<dbReference type="InterPro" id="IPR053056">
    <property type="entry name" value="Lipid_Metab_Assoc_Protein"/>
</dbReference>
<name>A0AAD4L4N8_9AGAM</name>
<proteinExistence type="predicted"/>
<evidence type="ECO:0000256" key="1">
    <source>
        <dbReference type="SAM" id="MobiDB-lite"/>
    </source>
</evidence>
<dbReference type="AlphaFoldDB" id="A0AAD4L4N8"/>
<dbReference type="PANTHER" id="PTHR28153:SF1">
    <property type="entry name" value="DUF4484 DOMAIN-CONTAINING PROTEIN"/>
    <property type="match status" value="1"/>
</dbReference>
<dbReference type="GO" id="GO:0005811">
    <property type="term" value="C:lipid droplet"/>
    <property type="evidence" value="ECO:0007669"/>
    <property type="project" value="TreeGrafter"/>
</dbReference>
<sequence>MATAAGSTKAPPQDIVAIFHASFHPTRGNDLDWSLKATDDLQLDGVEFSSLPSGLHLVEQDVVYFTKDGLRGVCVFTRRQTSEQGQRGFRLSSLGILLARSLRPRPWRHVPALKALVRDLHSDSAPPANSSQDVWEPARRFFELRKARLEDLGGAGGWHRWSEELEFDIDDGGVEDVGDGYEQYTHASPTLHLPHLLRVLGPSSLTLYKHVLGRRRILIYTQPPVEAACFLCQVAADMCFEDQTTPATQGPNAAPQLKGKHKEGINVLGSVTLHDVDMLERESRTGRGWIACTTDTVFLEKPQYYDLLIDLTSYAPTERRATARPGLQLAIKELSARRPTYRLSTIRFTWSDVKLWTELDRILQLDADTNGVARARAHRASAPVWAWADAWGVYEDVCVVCARLCSGLWRSDNSNGSSGSREQWGSPRERSGRRRAHVRAYGDGIEGRRSSYRPQDDDDVGKYGSGSSGDEDEDGAVLVRSRQTRTTLALLQTFHAQTRFLLSRLATVLPSTASPLPDAQLTPRDLLVLALGPLSSLDARFVEWLAEEYAGGARVSVRRGWRDLLGGLVGAAVGGSGTASSS</sequence>
<feature type="region of interest" description="Disordered" evidence="1">
    <location>
        <begin position="412"/>
        <end position="476"/>
    </location>
</feature>
<evidence type="ECO:0000313" key="2">
    <source>
        <dbReference type="EMBL" id="KAH8980082.1"/>
    </source>
</evidence>
<dbReference type="Pfam" id="PF09804">
    <property type="entry name" value="DENND11"/>
    <property type="match status" value="1"/>
</dbReference>
<evidence type="ECO:0000313" key="3">
    <source>
        <dbReference type="Proteomes" id="UP001201163"/>
    </source>
</evidence>
<reference evidence="2" key="1">
    <citation type="submission" date="2022-01" db="EMBL/GenBank/DDBJ databases">
        <title>Comparative genomics reveals a dynamic genome evolution in the ectomycorrhizal milk-cap (Lactarius) mushrooms.</title>
        <authorList>
            <consortium name="DOE Joint Genome Institute"/>
            <person name="Lebreton A."/>
            <person name="Tang N."/>
            <person name="Kuo A."/>
            <person name="LaButti K."/>
            <person name="Drula E."/>
            <person name="Barry K."/>
            <person name="Clum A."/>
            <person name="Lipzen A."/>
            <person name="Mousain D."/>
            <person name="Ng V."/>
            <person name="Wang R."/>
            <person name="Wang X."/>
            <person name="Dai Y."/>
            <person name="Henrissat B."/>
            <person name="Grigoriev I.V."/>
            <person name="Guerin-Laguette A."/>
            <person name="Yu F."/>
            <person name="Martin F.M."/>
        </authorList>
    </citation>
    <scope>NUCLEOTIDE SEQUENCE</scope>
    <source>
        <strain evidence="2">QP</strain>
    </source>
</reference>